<evidence type="ECO:0000256" key="5">
    <source>
        <dbReference type="ARBA" id="ARBA00022833"/>
    </source>
</evidence>
<keyword evidence="2" id="KW-0645">Protease</keyword>
<dbReference type="PROSITE" id="PS50249">
    <property type="entry name" value="MPN"/>
    <property type="match status" value="1"/>
</dbReference>
<dbReference type="GO" id="GO:0008237">
    <property type="term" value="F:metallopeptidase activity"/>
    <property type="evidence" value="ECO:0007669"/>
    <property type="project" value="UniProtKB-KW"/>
</dbReference>
<dbReference type="RefSeq" id="WP_322788005.1">
    <property type="nucleotide sequence ID" value="NZ_DF968065.1"/>
</dbReference>
<evidence type="ECO:0000256" key="4">
    <source>
        <dbReference type="ARBA" id="ARBA00022801"/>
    </source>
</evidence>
<evidence type="ECO:0000313" key="8">
    <source>
        <dbReference type="EMBL" id="GAP02972.1"/>
    </source>
</evidence>
<gene>
    <name evidence="8" type="ORF">FPFC_031570</name>
</gene>
<keyword evidence="3" id="KW-0479">Metal-binding</keyword>
<dbReference type="SUPFAM" id="SSF102712">
    <property type="entry name" value="JAB1/MPN domain"/>
    <property type="match status" value="1"/>
</dbReference>
<dbReference type="STRING" id="220714.SAMN05660469_1195"/>
<dbReference type="AlphaFoldDB" id="A0A3F3GY34"/>
<proteinExistence type="inferred from homology"/>
<dbReference type="EMBL" id="DF968065">
    <property type="protein sequence ID" value="GAP02972.1"/>
    <property type="molecule type" value="Genomic_DNA"/>
</dbReference>
<keyword evidence="9" id="KW-1185">Reference proteome</keyword>
<accession>A0A3F3GY34</accession>
<reference evidence="8 9" key="1">
    <citation type="journal article" date="2015" name="BMC Genomics">
        <title>Comparative genomics of Fructobacillus spp. and Leuconostoc spp. reveals niche-specific evolution of Fructobacillus spp.</title>
        <authorList>
            <person name="Endo A."/>
            <person name="Tanizawa Y."/>
            <person name="Tanaka N."/>
            <person name="Maeno S."/>
            <person name="Kumar H."/>
            <person name="Shiwa Y."/>
            <person name="Okada S."/>
            <person name="Yoshikawa H."/>
            <person name="Dicks L."/>
            <person name="Nakagawa J."/>
            <person name="Arita M."/>
        </authorList>
    </citation>
    <scope>NUCLEOTIDE SEQUENCE [LARGE SCALE GENOMIC DNA]</scope>
    <source>
        <strain evidence="8 9">DSM 15468</strain>
    </source>
</reference>
<dbReference type="GO" id="GO:0006508">
    <property type="term" value="P:proteolysis"/>
    <property type="evidence" value="ECO:0007669"/>
    <property type="project" value="UniProtKB-KW"/>
</dbReference>
<dbReference type="PROSITE" id="PS01302">
    <property type="entry name" value="UPF0758"/>
    <property type="match status" value="1"/>
</dbReference>
<evidence type="ECO:0000313" key="9">
    <source>
        <dbReference type="Proteomes" id="UP000061227"/>
    </source>
</evidence>
<dbReference type="Proteomes" id="UP000061227">
    <property type="component" value="Unassembled WGS sequence"/>
</dbReference>
<evidence type="ECO:0000256" key="1">
    <source>
        <dbReference type="ARBA" id="ARBA00010243"/>
    </source>
</evidence>
<dbReference type="Gene3D" id="3.40.140.10">
    <property type="entry name" value="Cytidine Deaminase, domain 2"/>
    <property type="match status" value="1"/>
</dbReference>
<dbReference type="InterPro" id="IPR037518">
    <property type="entry name" value="MPN"/>
</dbReference>
<name>A0A3F3GY34_9LACO</name>
<dbReference type="Pfam" id="PF04002">
    <property type="entry name" value="RadC"/>
    <property type="match status" value="1"/>
</dbReference>
<evidence type="ECO:0000259" key="7">
    <source>
        <dbReference type="PROSITE" id="PS50249"/>
    </source>
</evidence>
<sequence length="204" mass="23466">MKKQVFDFYQILEQDAKKNTEIFSLYFPENYHFLEMDEDTRTDFIAENPQMNRALLIAIGMGFQLAKESRPVLLSARHSSLVGAFAQEKLGDLKQEQLFLALLNTQLDVIGWEVVFVGTLTEVSASPREIFQRALKANAYAIIIAHNHPSGNLRPSVQDKRFTKRLYDVGQELNLPLLDAFIVSKDGYWSMQEKGQLWEHLLDE</sequence>
<keyword evidence="5" id="KW-0862">Zinc</keyword>
<evidence type="ECO:0000256" key="6">
    <source>
        <dbReference type="ARBA" id="ARBA00023049"/>
    </source>
</evidence>
<protein>
    <submittedName>
        <fullName evidence="8">DNA repair protein</fullName>
    </submittedName>
</protein>
<dbReference type="CDD" id="cd08071">
    <property type="entry name" value="MPN_DUF2466"/>
    <property type="match status" value="1"/>
</dbReference>
<organism evidence="8 9">
    <name type="scientific">Fructobacillus pseudoficulneus</name>
    <dbReference type="NCBI Taxonomy" id="220714"/>
    <lineage>
        <taxon>Bacteria</taxon>
        <taxon>Bacillati</taxon>
        <taxon>Bacillota</taxon>
        <taxon>Bacilli</taxon>
        <taxon>Lactobacillales</taxon>
        <taxon>Lactobacillaceae</taxon>
        <taxon>Fructobacillus</taxon>
    </lineage>
</organism>
<keyword evidence="4" id="KW-0378">Hydrolase</keyword>
<feature type="domain" description="MPN" evidence="7">
    <location>
        <begin position="75"/>
        <end position="197"/>
    </location>
</feature>
<dbReference type="GO" id="GO:0046872">
    <property type="term" value="F:metal ion binding"/>
    <property type="evidence" value="ECO:0007669"/>
    <property type="project" value="UniProtKB-KW"/>
</dbReference>
<evidence type="ECO:0000256" key="3">
    <source>
        <dbReference type="ARBA" id="ARBA00022723"/>
    </source>
</evidence>
<evidence type="ECO:0000256" key="2">
    <source>
        <dbReference type="ARBA" id="ARBA00022670"/>
    </source>
</evidence>
<dbReference type="PANTHER" id="PTHR30471:SF3">
    <property type="entry name" value="UPF0758 PROTEIN YEES-RELATED"/>
    <property type="match status" value="1"/>
</dbReference>
<comment type="similarity">
    <text evidence="1">Belongs to the UPF0758 family.</text>
</comment>
<dbReference type="PANTHER" id="PTHR30471">
    <property type="entry name" value="DNA REPAIR PROTEIN RADC"/>
    <property type="match status" value="1"/>
</dbReference>
<dbReference type="InterPro" id="IPR001405">
    <property type="entry name" value="UPF0758"/>
</dbReference>
<dbReference type="InterPro" id="IPR020891">
    <property type="entry name" value="UPF0758_CS"/>
</dbReference>
<dbReference type="InterPro" id="IPR025657">
    <property type="entry name" value="RadC_JAB"/>
</dbReference>
<keyword evidence="6" id="KW-0482">Metalloprotease</keyword>